<evidence type="ECO:0000313" key="2">
    <source>
        <dbReference type="Proteomes" id="UP001501084"/>
    </source>
</evidence>
<name>A0ABN3B6D5_9MICO</name>
<organism evidence="1 2">
    <name type="scientific">Leucobacter alluvii</name>
    <dbReference type="NCBI Taxonomy" id="340321"/>
    <lineage>
        <taxon>Bacteria</taxon>
        <taxon>Bacillati</taxon>
        <taxon>Actinomycetota</taxon>
        <taxon>Actinomycetes</taxon>
        <taxon>Micrococcales</taxon>
        <taxon>Microbacteriaceae</taxon>
        <taxon>Leucobacter</taxon>
    </lineage>
</organism>
<proteinExistence type="predicted"/>
<comment type="caution">
    <text evidence="1">The sequence shown here is derived from an EMBL/GenBank/DDBJ whole genome shotgun (WGS) entry which is preliminary data.</text>
</comment>
<sequence>MLVESCPDGEAARRIAAENRVDTESFAPPWADASRVLFQGTFDQLWEVRCKSILETVIDLRALEPLVLLPDDIQFDHYRSRYETLYGDAALDVLASLTMGETDIARGRFIFIDLEPVMLALSTEFDIALHRLLHSGRLGLPMVGVATSRPECIAVTGFDHLTDQTMPGRDSGTAHSSTAQ</sequence>
<gene>
    <name evidence="1" type="ORF">GCM10009786_20150</name>
</gene>
<dbReference type="EMBL" id="BAAAOP010000007">
    <property type="protein sequence ID" value="GAA2188960.1"/>
    <property type="molecule type" value="Genomic_DNA"/>
</dbReference>
<evidence type="ECO:0000313" key="1">
    <source>
        <dbReference type="EMBL" id="GAA2188960.1"/>
    </source>
</evidence>
<reference evidence="1 2" key="1">
    <citation type="journal article" date="2019" name="Int. J. Syst. Evol. Microbiol.">
        <title>The Global Catalogue of Microorganisms (GCM) 10K type strain sequencing project: providing services to taxonomists for standard genome sequencing and annotation.</title>
        <authorList>
            <consortium name="The Broad Institute Genomics Platform"/>
            <consortium name="The Broad Institute Genome Sequencing Center for Infectious Disease"/>
            <person name="Wu L."/>
            <person name="Ma J."/>
        </authorList>
    </citation>
    <scope>NUCLEOTIDE SEQUENCE [LARGE SCALE GENOMIC DNA]</scope>
    <source>
        <strain evidence="1 2">JCM 14919</strain>
    </source>
</reference>
<accession>A0ABN3B6D5</accession>
<dbReference type="Proteomes" id="UP001501084">
    <property type="component" value="Unassembled WGS sequence"/>
</dbReference>
<keyword evidence="2" id="KW-1185">Reference proteome</keyword>
<protein>
    <submittedName>
        <fullName evidence="1">Uncharacterized protein</fullName>
    </submittedName>
</protein>